<dbReference type="PROSITE" id="PS00108">
    <property type="entry name" value="PROTEIN_KINASE_ST"/>
    <property type="match status" value="1"/>
</dbReference>
<evidence type="ECO:0000256" key="2">
    <source>
        <dbReference type="ARBA" id="ARBA00022614"/>
    </source>
</evidence>
<dbReference type="InterPro" id="IPR001611">
    <property type="entry name" value="Leu-rich_rpt"/>
</dbReference>
<evidence type="ECO:0000256" key="4">
    <source>
        <dbReference type="ARBA" id="ARBA00022737"/>
    </source>
</evidence>
<dbReference type="PROSITE" id="PS51450">
    <property type="entry name" value="LRR"/>
    <property type="match status" value="2"/>
</dbReference>
<sequence length="1120" mass="126228">MQVPNSDEAAPESTKVPEQSEAEASNPTVEDEDCGAAADGDDDPRVVDISGKSLDFSIRENSEDAGALYLYKNVFNLLPKSIGSHKRLKTLKFFGNEINLFSPSAAMEFESLECLQVRMSSPEFGGLPLDKLSGLKELELSKVPTRPSGFQILSEIARLKCLTKLSVCHFSIRYLPPEIGCLNTLEYLDLSFNKMKNLPAEISNLNALISLKVANNKLVELPSTLSSLQRLEIMDLSNNRLTSLGSLELDLMHNLQILNLQYNTLLNFCQIPSWICCNLEGSGKDTHSDDVTISPVEMDVYETPLQKNNESHFRRGFHHNSASLIFTHSSTSRCCATRRSGRWRKQGYRLQLRTRQERLNNSRKLKGLDLSNQLHVKEDGECKPGNPDLLASESYLEGASDIINLHDDGEKDLQSREVQSENVVCYDMNSKEHFVGNSSSVSPDSSAVDESDEKDCCEFDALLAPNQRVYGEDYEGSSSDTSKSICQPKRHPDGHLDNPRRPKHPRYSPNSSNLSRKYSDISVCSTEDHLSDGFYDAGRDRPFMPLELYDEKFRLDSREVILVDRQWDKELDVILRSAQELVNRLNTDGNKADMLQIASLLALFVSDHFGGSDRSALVEWSRKANPLSDYKKPFVCTCPTGNKGFISLPTKPVVKNVEDIVFSDVSEKSLHSIKARRNSIVVPIGTLQFGVCRHRALLLKYLCDWVEPRVPCELIRGYLDFMPHAWNNVLIKRGAKEIRMLVDACRPCDIRAETDPEYYCRYIPLSRTKVYLPIRNSPASKRPFPSMPSCDETLKNSVTSLVRRKYGSNEAAGKMRTSVVYGTPTDEIRNFDYNCLGEIRILGALKHPCIVEMYGHQISSEWVPPGDGSREHRILQSIIWMEDIKGGSLQNYIEKLSKAGEKHLPVELALRIAKNVACALMELHSKHIIHRDIKSANILIDLDRKRADGTPVVKLCDFDRAIPLRSYLHTCCIAHVGIPPANVCAGTPRWMAPEVLRAVHEQNIYGLEIDIWSFGCLLLEMLTLQIPYFGVPDLEIHELLTKGKRPNLTDDLEAFRSLNEPVMTQAGAELDGTEADFDTLRFLVDLFYQCTEENPENRPMADNLHELILEHSKTHTNSET</sequence>
<keyword evidence="3" id="KW-0812">Transmembrane</keyword>
<name>A0A540KGF2_MALBA</name>
<feature type="region of interest" description="Disordered" evidence="7">
    <location>
        <begin position="1"/>
        <end position="45"/>
    </location>
</feature>
<dbReference type="PROSITE" id="PS50011">
    <property type="entry name" value="PROTEIN_KINASE_DOM"/>
    <property type="match status" value="1"/>
</dbReference>
<organism evidence="9 10">
    <name type="scientific">Malus baccata</name>
    <name type="common">Siberian crab apple</name>
    <name type="synonym">Pyrus baccata</name>
    <dbReference type="NCBI Taxonomy" id="106549"/>
    <lineage>
        <taxon>Eukaryota</taxon>
        <taxon>Viridiplantae</taxon>
        <taxon>Streptophyta</taxon>
        <taxon>Embryophyta</taxon>
        <taxon>Tracheophyta</taxon>
        <taxon>Spermatophyta</taxon>
        <taxon>Magnoliopsida</taxon>
        <taxon>eudicotyledons</taxon>
        <taxon>Gunneridae</taxon>
        <taxon>Pentapetalae</taxon>
        <taxon>rosids</taxon>
        <taxon>fabids</taxon>
        <taxon>Rosales</taxon>
        <taxon>Rosaceae</taxon>
        <taxon>Amygdaloideae</taxon>
        <taxon>Maleae</taxon>
        <taxon>Malus</taxon>
    </lineage>
</organism>
<feature type="compositionally biased region" description="Acidic residues" evidence="7">
    <location>
        <begin position="29"/>
        <end position="42"/>
    </location>
</feature>
<dbReference type="SUPFAM" id="SSF56112">
    <property type="entry name" value="Protein kinase-like (PK-like)"/>
    <property type="match status" value="1"/>
</dbReference>
<feature type="region of interest" description="Disordered" evidence="7">
    <location>
        <begin position="468"/>
        <end position="515"/>
    </location>
</feature>
<dbReference type="Proteomes" id="UP000315295">
    <property type="component" value="Unassembled WGS sequence"/>
</dbReference>
<dbReference type="PANTHER" id="PTHR24359">
    <property type="entry name" value="SERINE/THREONINE-PROTEIN KINASE SBK1"/>
    <property type="match status" value="1"/>
</dbReference>
<reference evidence="9 10" key="1">
    <citation type="journal article" date="2019" name="G3 (Bethesda)">
        <title>Sequencing of a Wild Apple (Malus baccata) Genome Unravels the Differences Between Cultivated and Wild Apple Species Regarding Disease Resistance and Cold Tolerance.</title>
        <authorList>
            <person name="Chen X."/>
        </authorList>
    </citation>
    <scope>NUCLEOTIDE SEQUENCE [LARGE SCALE GENOMIC DNA]</scope>
    <source>
        <strain evidence="10">cv. Shandingzi</strain>
        <tissue evidence="9">Leaves</tissue>
    </source>
</reference>
<proteinExistence type="predicted"/>
<keyword evidence="10" id="KW-1185">Reference proteome</keyword>
<dbReference type="InterPro" id="IPR055164">
    <property type="entry name" value="EDR1/CTR1/ARMC3-like_pept-like"/>
</dbReference>
<dbReference type="EMBL" id="VIEB01001306">
    <property type="protein sequence ID" value="TQD73308.1"/>
    <property type="molecule type" value="Genomic_DNA"/>
</dbReference>
<dbReference type="InterPro" id="IPR011009">
    <property type="entry name" value="Kinase-like_dom_sf"/>
</dbReference>
<dbReference type="PANTHER" id="PTHR24359:SF1">
    <property type="entry name" value="INHIBITOR OF NUCLEAR FACTOR KAPPA-B KINASE EPSILON SUBUNIT HOMOLOG 1-RELATED"/>
    <property type="match status" value="1"/>
</dbReference>
<keyword evidence="2" id="KW-0433">Leucine-rich repeat</keyword>
<evidence type="ECO:0000313" key="9">
    <source>
        <dbReference type="EMBL" id="TQD73308.1"/>
    </source>
</evidence>
<evidence type="ECO:0000256" key="7">
    <source>
        <dbReference type="SAM" id="MobiDB-lite"/>
    </source>
</evidence>
<dbReference type="Pfam" id="PF00069">
    <property type="entry name" value="Pkinase"/>
    <property type="match status" value="1"/>
</dbReference>
<evidence type="ECO:0000256" key="1">
    <source>
        <dbReference type="ARBA" id="ARBA00004370"/>
    </source>
</evidence>
<dbReference type="InterPro" id="IPR003591">
    <property type="entry name" value="Leu-rich_rpt_typical-subtyp"/>
</dbReference>
<comment type="subcellular location">
    <subcellularLocation>
        <location evidence="1">Membrane</location>
    </subcellularLocation>
</comment>
<evidence type="ECO:0000256" key="6">
    <source>
        <dbReference type="ARBA" id="ARBA00023136"/>
    </source>
</evidence>
<comment type="caution">
    <text evidence="9">The sequence shown here is derived from an EMBL/GenBank/DDBJ whole genome shotgun (WGS) entry which is preliminary data.</text>
</comment>
<dbReference type="InterPro" id="IPR032675">
    <property type="entry name" value="LRR_dom_sf"/>
</dbReference>
<accession>A0A540KGF2</accession>
<keyword evidence="5" id="KW-1133">Transmembrane helix</keyword>
<evidence type="ECO:0000256" key="3">
    <source>
        <dbReference type="ARBA" id="ARBA00022692"/>
    </source>
</evidence>
<dbReference type="STRING" id="106549.A0A540KGF2"/>
<dbReference type="FunFam" id="3.80.10.10:FF:001868">
    <property type="entry name" value="At1g04210"/>
    <property type="match status" value="1"/>
</dbReference>
<dbReference type="AlphaFoldDB" id="A0A540KGF2"/>
<dbReference type="Gene3D" id="3.80.10.10">
    <property type="entry name" value="Ribonuclease Inhibitor"/>
    <property type="match status" value="1"/>
</dbReference>
<dbReference type="InterPro" id="IPR000719">
    <property type="entry name" value="Prot_kinase_dom"/>
</dbReference>
<feature type="compositionally biased region" description="Polar residues" evidence="7">
    <location>
        <begin position="476"/>
        <end position="485"/>
    </location>
</feature>
<feature type="compositionally biased region" description="Basic and acidic residues" evidence="7">
    <location>
        <begin position="490"/>
        <end position="500"/>
    </location>
</feature>
<dbReference type="GO" id="GO:0005524">
    <property type="term" value="F:ATP binding"/>
    <property type="evidence" value="ECO:0007669"/>
    <property type="project" value="InterPro"/>
</dbReference>
<dbReference type="Gene3D" id="1.10.510.10">
    <property type="entry name" value="Transferase(Phosphotransferase) domain 1"/>
    <property type="match status" value="1"/>
</dbReference>
<evidence type="ECO:0000256" key="5">
    <source>
        <dbReference type="ARBA" id="ARBA00022989"/>
    </source>
</evidence>
<gene>
    <name evidence="9" type="ORF">C1H46_041157</name>
</gene>
<dbReference type="Pfam" id="PF14381">
    <property type="entry name" value="EDR1_CTR1_ARMC3_pept"/>
    <property type="match status" value="1"/>
</dbReference>
<protein>
    <recommendedName>
        <fullName evidence="8">Protein kinase domain-containing protein</fullName>
    </recommendedName>
</protein>
<dbReference type="SMART" id="SM00369">
    <property type="entry name" value="LRR_TYP"/>
    <property type="match status" value="4"/>
</dbReference>
<dbReference type="InterPro" id="IPR008271">
    <property type="entry name" value="Ser/Thr_kinase_AS"/>
</dbReference>
<dbReference type="SUPFAM" id="SSF52047">
    <property type="entry name" value="RNI-like"/>
    <property type="match status" value="1"/>
</dbReference>
<keyword evidence="4" id="KW-0677">Repeat</keyword>
<dbReference type="GO" id="GO:0004674">
    <property type="term" value="F:protein serine/threonine kinase activity"/>
    <property type="evidence" value="ECO:0007669"/>
    <property type="project" value="TreeGrafter"/>
</dbReference>
<dbReference type="SMART" id="SM00220">
    <property type="entry name" value="S_TKc"/>
    <property type="match status" value="1"/>
</dbReference>
<feature type="domain" description="Protein kinase" evidence="8">
    <location>
        <begin position="788"/>
        <end position="1108"/>
    </location>
</feature>
<dbReference type="SMART" id="SM00364">
    <property type="entry name" value="LRR_BAC"/>
    <property type="match status" value="4"/>
</dbReference>
<evidence type="ECO:0000259" key="8">
    <source>
        <dbReference type="PROSITE" id="PS50011"/>
    </source>
</evidence>
<dbReference type="FunFam" id="1.10.510.10:FF:000988">
    <property type="entry name" value="Leucine-rich repeat protein kinase family protein"/>
    <property type="match status" value="1"/>
</dbReference>
<evidence type="ECO:0000313" key="10">
    <source>
        <dbReference type="Proteomes" id="UP000315295"/>
    </source>
</evidence>
<dbReference type="GO" id="GO:0016020">
    <property type="term" value="C:membrane"/>
    <property type="evidence" value="ECO:0007669"/>
    <property type="project" value="UniProtKB-SubCell"/>
</dbReference>
<dbReference type="PRINTS" id="PR00019">
    <property type="entry name" value="LEURICHRPT"/>
</dbReference>
<keyword evidence="6" id="KW-0472">Membrane</keyword>